<reference evidence="2 3" key="1">
    <citation type="submission" date="2020-08" db="EMBL/GenBank/DDBJ databases">
        <title>Sequencing the genomes of 1000 actinobacteria strains.</title>
        <authorList>
            <person name="Klenk H.-P."/>
        </authorList>
    </citation>
    <scope>NUCLEOTIDE SEQUENCE [LARGE SCALE GENOMIC DNA]</scope>
    <source>
        <strain evidence="2 3">DSM 45486</strain>
    </source>
</reference>
<keyword evidence="2" id="KW-0808">Transferase</keyword>
<organism evidence="2 3">
    <name type="scientific">Saccharothrix ecbatanensis</name>
    <dbReference type="NCBI Taxonomy" id="1105145"/>
    <lineage>
        <taxon>Bacteria</taxon>
        <taxon>Bacillati</taxon>
        <taxon>Actinomycetota</taxon>
        <taxon>Actinomycetes</taxon>
        <taxon>Pseudonocardiales</taxon>
        <taxon>Pseudonocardiaceae</taxon>
        <taxon>Saccharothrix</taxon>
    </lineage>
</organism>
<dbReference type="EMBL" id="JACHMO010000001">
    <property type="protein sequence ID" value="MBB5808917.1"/>
    <property type="molecule type" value="Genomic_DNA"/>
</dbReference>
<dbReference type="GO" id="GO:0008757">
    <property type="term" value="F:S-adenosylmethionine-dependent methyltransferase activity"/>
    <property type="evidence" value="ECO:0007669"/>
    <property type="project" value="InterPro"/>
</dbReference>
<comment type="caution">
    <text evidence="2">The sequence shown here is derived from an EMBL/GenBank/DDBJ whole genome shotgun (WGS) entry which is preliminary data.</text>
</comment>
<feature type="domain" description="Methyltransferase type 11" evidence="1">
    <location>
        <begin position="18"/>
        <end position="121"/>
    </location>
</feature>
<dbReference type="RefSeq" id="WP_184928749.1">
    <property type="nucleotide sequence ID" value="NZ_JACHMO010000001.1"/>
</dbReference>
<evidence type="ECO:0000313" key="2">
    <source>
        <dbReference type="EMBL" id="MBB5808917.1"/>
    </source>
</evidence>
<evidence type="ECO:0000313" key="3">
    <source>
        <dbReference type="Proteomes" id="UP000552097"/>
    </source>
</evidence>
<dbReference type="AlphaFoldDB" id="A0A7W9M649"/>
<dbReference type="InterPro" id="IPR013216">
    <property type="entry name" value="Methyltransf_11"/>
</dbReference>
<keyword evidence="3" id="KW-1185">Reference proteome</keyword>
<keyword evidence="2" id="KW-0489">Methyltransferase</keyword>
<dbReference type="Gene3D" id="3.40.50.150">
    <property type="entry name" value="Vaccinia Virus protein VP39"/>
    <property type="match status" value="1"/>
</dbReference>
<sequence>MLTIDFDRFPVGPTNRVLDFGCGTGRHAFEAYRRGADVVALDRDDTVLKDVRDMFAAMAYVGEAPPTAQANALRADGFALPFTDGSFDRVIAAEVLEHIRADDVALAELVRVLAPGGHIAITVPRWLPERICWTLSEAYHLVEGGHVRIYRRSGLLDMLRQAGLRPIGSHHAHAFHTPYWWLKCAFGPDNDNALVRGYHKALCWEIERGNAMTRFAERALDPVLGKSLVVYAVKD</sequence>
<gene>
    <name evidence="2" type="ORF">F4560_008685</name>
</gene>
<dbReference type="PANTHER" id="PTHR43861">
    <property type="entry name" value="TRANS-ACONITATE 2-METHYLTRANSFERASE-RELATED"/>
    <property type="match status" value="1"/>
</dbReference>
<dbReference type="GO" id="GO:0032259">
    <property type="term" value="P:methylation"/>
    <property type="evidence" value="ECO:0007669"/>
    <property type="project" value="UniProtKB-KW"/>
</dbReference>
<dbReference type="CDD" id="cd02440">
    <property type="entry name" value="AdoMet_MTases"/>
    <property type="match status" value="1"/>
</dbReference>
<dbReference type="SUPFAM" id="SSF53335">
    <property type="entry name" value="S-adenosyl-L-methionine-dependent methyltransferases"/>
    <property type="match status" value="1"/>
</dbReference>
<name>A0A7W9M649_9PSEU</name>
<dbReference type="Proteomes" id="UP000552097">
    <property type="component" value="Unassembled WGS sequence"/>
</dbReference>
<accession>A0A7W9M649</accession>
<dbReference type="InterPro" id="IPR029063">
    <property type="entry name" value="SAM-dependent_MTases_sf"/>
</dbReference>
<proteinExistence type="predicted"/>
<evidence type="ECO:0000259" key="1">
    <source>
        <dbReference type="Pfam" id="PF08241"/>
    </source>
</evidence>
<dbReference type="Pfam" id="PF08241">
    <property type="entry name" value="Methyltransf_11"/>
    <property type="match status" value="1"/>
</dbReference>
<protein>
    <submittedName>
        <fullName evidence="2">SAM-dependent methyltransferase</fullName>
    </submittedName>
</protein>